<protein>
    <submittedName>
        <fullName evidence="2">Hemerythrin domain-containing protein</fullName>
    </submittedName>
</protein>
<dbReference type="PANTHER" id="PTHR39966:SF1">
    <property type="entry name" value="HEMERYTHRIN-LIKE DOMAIN-CONTAINING PROTEIN"/>
    <property type="match status" value="1"/>
</dbReference>
<comment type="caution">
    <text evidence="2">The sequence shown here is derived from an EMBL/GenBank/DDBJ whole genome shotgun (WGS) entry which is preliminary data.</text>
</comment>
<dbReference type="AlphaFoldDB" id="A0A9D2GUM9"/>
<evidence type="ECO:0000259" key="1">
    <source>
        <dbReference type="Pfam" id="PF01814"/>
    </source>
</evidence>
<reference evidence="2" key="1">
    <citation type="journal article" date="2021" name="PeerJ">
        <title>Extensive microbial diversity within the chicken gut microbiome revealed by metagenomics and culture.</title>
        <authorList>
            <person name="Gilroy R."/>
            <person name="Ravi A."/>
            <person name="Getino M."/>
            <person name="Pursley I."/>
            <person name="Horton D.L."/>
            <person name="Alikhan N.F."/>
            <person name="Baker D."/>
            <person name="Gharbi K."/>
            <person name="Hall N."/>
            <person name="Watson M."/>
            <person name="Adriaenssens E.M."/>
            <person name="Foster-Nyarko E."/>
            <person name="Jarju S."/>
            <person name="Secka A."/>
            <person name="Antonio M."/>
            <person name="Oren A."/>
            <person name="Chaudhuri R.R."/>
            <person name="La Ragione R."/>
            <person name="Hildebrand F."/>
            <person name="Pallen M.J."/>
        </authorList>
    </citation>
    <scope>NUCLEOTIDE SEQUENCE</scope>
    <source>
        <strain evidence="2">ChiW4-1371</strain>
    </source>
</reference>
<dbReference type="Proteomes" id="UP000824176">
    <property type="component" value="Unassembled WGS sequence"/>
</dbReference>
<dbReference type="GO" id="GO:0005886">
    <property type="term" value="C:plasma membrane"/>
    <property type="evidence" value="ECO:0007669"/>
    <property type="project" value="TreeGrafter"/>
</dbReference>
<accession>A0A9D2GUM9</accession>
<name>A0A9D2GUM9_9BACT</name>
<proteinExistence type="predicted"/>
<dbReference type="PANTHER" id="PTHR39966">
    <property type="entry name" value="BLL2471 PROTEIN-RELATED"/>
    <property type="match status" value="1"/>
</dbReference>
<evidence type="ECO:0000313" key="3">
    <source>
        <dbReference type="Proteomes" id="UP000824176"/>
    </source>
</evidence>
<sequence>MSKIIDILLHEHEEISKFIKKLRSMCLDFMKEDKIDISEFRAGINFIKTYADERHHQKEEELLFKAMVENIGIKAENLIKYGMLIEHDSARYYVSSLEKAVDAYEKEKNDENKLDILCYALAYCDLLSRHVYKENNVVYPFGERLLSKEIMDKLDIGVEEYEKRFE</sequence>
<reference evidence="2" key="2">
    <citation type="submission" date="2021-04" db="EMBL/GenBank/DDBJ databases">
        <authorList>
            <person name="Gilroy R."/>
        </authorList>
    </citation>
    <scope>NUCLEOTIDE SEQUENCE</scope>
    <source>
        <strain evidence="2">ChiW4-1371</strain>
    </source>
</reference>
<dbReference type="InterPro" id="IPR012312">
    <property type="entry name" value="Hemerythrin-like"/>
</dbReference>
<feature type="domain" description="Hemerythrin-like" evidence="1">
    <location>
        <begin position="4"/>
        <end position="140"/>
    </location>
</feature>
<dbReference type="Pfam" id="PF01814">
    <property type="entry name" value="Hemerythrin"/>
    <property type="match status" value="1"/>
</dbReference>
<gene>
    <name evidence="2" type="ORF">H9804_10310</name>
</gene>
<organism evidence="2 3">
    <name type="scientific">Candidatus Mucispirillum faecigallinarum</name>
    <dbReference type="NCBI Taxonomy" id="2838699"/>
    <lineage>
        <taxon>Bacteria</taxon>
        <taxon>Pseudomonadati</taxon>
        <taxon>Deferribacterota</taxon>
        <taxon>Deferribacteres</taxon>
        <taxon>Deferribacterales</taxon>
        <taxon>Mucispirillaceae</taxon>
        <taxon>Mucispirillum</taxon>
    </lineage>
</organism>
<dbReference type="EMBL" id="DXAQ01000153">
    <property type="protein sequence ID" value="HIZ90328.1"/>
    <property type="molecule type" value="Genomic_DNA"/>
</dbReference>
<dbReference type="Gene3D" id="1.20.120.520">
    <property type="entry name" value="nmb1532 protein domain like"/>
    <property type="match status" value="1"/>
</dbReference>
<evidence type="ECO:0000313" key="2">
    <source>
        <dbReference type="EMBL" id="HIZ90328.1"/>
    </source>
</evidence>